<dbReference type="RefSeq" id="WP_105748493.1">
    <property type="nucleotide sequence ID" value="NZ_PVLQ01000032.1"/>
</dbReference>
<organism evidence="1 2">
    <name type="scientific">Malikia granosa</name>
    <dbReference type="NCBI Taxonomy" id="263067"/>
    <lineage>
        <taxon>Bacteria</taxon>
        <taxon>Pseudomonadati</taxon>
        <taxon>Pseudomonadota</taxon>
        <taxon>Betaproteobacteria</taxon>
        <taxon>Burkholderiales</taxon>
        <taxon>Comamonadaceae</taxon>
        <taxon>Malikia</taxon>
    </lineage>
</organism>
<sequence>MQIVVTAFLDESRALVEESLRLVDDYQHKQPDFPARLVDWLRRAEETLKKHRRSQLAPLSALRARALAAIAGVHEGAESAARRLQARKQTAGACALLLGQAQDLLHEAQAALEPRRDEAARLIQQILQILIQNGLLPALLDAASGRPAERLALVWQACQTRPEVANGARQVLGLVAWADALRLIDETLDAWRL</sequence>
<comment type="caution">
    <text evidence="1">The sequence shown here is derived from an EMBL/GenBank/DDBJ whole genome shotgun (WGS) entry which is preliminary data.</text>
</comment>
<name>A0A2S9K4B8_9BURK</name>
<evidence type="ECO:0000313" key="1">
    <source>
        <dbReference type="EMBL" id="PRD65234.1"/>
    </source>
</evidence>
<gene>
    <name evidence="1" type="ORF">C6P64_10370</name>
</gene>
<evidence type="ECO:0000313" key="2">
    <source>
        <dbReference type="Proteomes" id="UP000238589"/>
    </source>
</evidence>
<proteinExistence type="predicted"/>
<protein>
    <submittedName>
        <fullName evidence="1">Uncharacterized protein</fullName>
    </submittedName>
</protein>
<reference evidence="1 2" key="1">
    <citation type="submission" date="2018-03" db="EMBL/GenBank/DDBJ databases">
        <title>Comparative genomics illustrates the genes involved in a hyperalkaliphilic mechanisms of Serpentinomonas isolated from highly-alkaline calcium-rich serpentinized springs.</title>
        <authorList>
            <person name="Suzuki S."/>
            <person name="Ishii S."/>
            <person name="Walworth N."/>
            <person name="Bird L."/>
            <person name="Kuenen J.G."/>
            <person name="Nealson K.H."/>
        </authorList>
    </citation>
    <scope>NUCLEOTIDE SEQUENCE [LARGE SCALE GENOMIC DNA]</scope>
    <source>
        <strain evidence="1 2">P1</strain>
    </source>
</reference>
<dbReference type="Proteomes" id="UP000238589">
    <property type="component" value="Unassembled WGS sequence"/>
</dbReference>
<dbReference type="AlphaFoldDB" id="A0A2S9K4B8"/>
<keyword evidence="2" id="KW-1185">Reference proteome</keyword>
<dbReference type="OrthoDB" id="9937815at2"/>
<dbReference type="EMBL" id="PVLQ01000032">
    <property type="protein sequence ID" value="PRD65234.1"/>
    <property type="molecule type" value="Genomic_DNA"/>
</dbReference>
<accession>A0A2S9K4B8</accession>